<comment type="similarity">
    <text evidence="5">Belongs to the NtaA/SnaA/DszA monooxygenase family.</text>
</comment>
<evidence type="ECO:0000256" key="4">
    <source>
        <dbReference type="ARBA" id="ARBA00023033"/>
    </source>
</evidence>
<gene>
    <name evidence="8" type="ORF">GCM10009851_24480</name>
</gene>
<keyword evidence="9" id="KW-1185">Reference proteome</keyword>
<dbReference type="Proteomes" id="UP001500929">
    <property type="component" value="Unassembled WGS sequence"/>
</dbReference>
<dbReference type="SUPFAM" id="SSF51679">
    <property type="entry name" value="Bacterial luciferase-like"/>
    <property type="match status" value="1"/>
</dbReference>
<feature type="domain" description="Luciferase-like" evidence="7">
    <location>
        <begin position="34"/>
        <end position="382"/>
    </location>
</feature>
<evidence type="ECO:0000256" key="2">
    <source>
        <dbReference type="ARBA" id="ARBA00022643"/>
    </source>
</evidence>
<evidence type="ECO:0000256" key="1">
    <source>
        <dbReference type="ARBA" id="ARBA00022630"/>
    </source>
</evidence>
<organism evidence="8 9">
    <name type="scientific">Herbiconiux moechotypicola</name>
    <dbReference type="NCBI Taxonomy" id="637393"/>
    <lineage>
        <taxon>Bacteria</taxon>
        <taxon>Bacillati</taxon>
        <taxon>Actinomycetota</taxon>
        <taxon>Actinomycetes</taxon>
        <taxon>Micrococcales</taxon>
        <taxon>Microbacteriaceae</taxon>
        <taxon>Herbiconiux</taxon>
    </lineage>
</organism>
<proteinExistence type="inferred from homology"/>
<dbReference type="NCBIfam" id="TIGR03860">
    <property type="entry name" value="FMN_nitrolo"/>
    <property type="match status" value="1"/>
</dbReference>
<evidence type="ECO:0000256" key="6">
    <source>
        <dbReference type="SAM" id="MobiDB-lite"/>
    </source>
</evidence>
<feature type="region of interest" description="Disordered" evidence="6">
    <location>
        <begin position="204"/>
        <end position="227"/>
    </location>
</feature>
<sequence length="439" mass="49581">MFKLGWFVDGYSPKTWYQPWSGEHRSEWAGSDFWVDIARSMERGGFDMFFMEDTAMIEDTYQGSMDVALKFALMAPKNDPMPLAPLIAQATSHIGIVPTISTMQYHPYLAARLGTTLDHLSNGRIGFNVVTSVSHRVAQNYGYDRMFEHDERYVRAEEWMDAVSRLWESWEPGAMILDTEEPRFADHTKVHPVNFEGKYYRTRGPLNSPPGPQGRPVIAQAGGSPKGRDLAARNADVMLGLVQSPEEMITFRKDMDERLISFGRKPEDLHIFYIAHAFIGATDADGQAWYDGVEAENHDPDQMEMRLWGMSYASGGEFDYSTFDLDEPMFKEIGNGETTTLKAVIDSAGDKTLREVITGHDYRGMDFIGSAKTIAGQMKEVMDATGRPDGFLIEGVQHGISRRSVAEITEGLCPELKRQKLIRKSYSGSTFRENLNDWE</sequence>
<keyword evidence="1" id="KW-0285">Flavoprotein</keyword>
<dbReference type="Gene3D" id="3.20.20.30">
    <property type="entry name" value="Luciferase-like domain"/>
    <property type="match status" value="1"/>
</dbReference>
<keyword evidence="3" id="KW-0560">Oxidoreductase</keyword>
<evidence type="ECO:0000313" key="9">
    <source>
        <dbReference type="Proteomes" id="UP001500929"/>
    </source>
</evidence>
<protein>
    <submittedName>
        <fullName evidence="8">NtaA/DmoA family FMN-dependent monooxygenase</fullName>
    </submittedName>
</protein>
<evidence type="ECO:0000256" key="5">
    <source>
        <dbReference type="ARBA" id="ARBA00033748"/>
    </source>
</evidence>
<dbReference type="InterPro" id="IPR051260">
    <property type="entry name" value="Diverse_substr_monoxygenases"/>
</dbReference>
<dbReference type="RefSeq" id="WP_259481272.1">
    <property type="nucleotide sequence ID" value="NZ_BAAAQY010000007.1"/>
</dbReference>
<dbReference type="Pfam" id="PF00296">
    <property type="entry name" value="Bac_luciferase"/>
    <property type="match status" value="1"/>
</dbReference>
<keyword evidence="4 8" id="KW-0503">Monooxygenase</keyword>
<dbReference type="PANTHER" id="PTHR30011">
    <property type="entry name" value="ALKANESULFONATE MONOOXYGENASE-RELATED"/>
    <property type="match status" value="1"/>
</dbReference>
<dbReference type="PIRSF" id="PIRSF000337">
    <property type="entry name" value="NTA_MOA"/>
    <property type="match status" value="1"/>
</dbReference>
<keyword evidence="2" id="KW-0288">FMN</keyword>
<dbReference type="InterPro" id="IPR011251">
    <property type="entry name" value="Luciferase-like_dom"/>
</dbReference>
<dbReference type="EMBL" id="BAAAQY010000007">
    <property type="protein sequence ID" value="GAA2238550.1"/>
    <property type="molecule type" value="Genomic_DNA"/>
</dbReference>
<evidence type="ECO:0000259" key="7">
    <source>
        <dbReference type="Pfam" id="PF00296"/>
    </source>
</evidence>
<evidence type="ECO:0000313" key="8">
    <source>
        <dbReference type="EMBL" id="GAA2238550.1"/>
    </source>
</evidence>
<evidence type="ECO:0000256" key="3">
    <source>
        <dbReference type="ARBA" id="ARBA00023002"/>
    </source>
</evidence>
<name>A0ABN3DRL2_9MICO</name>
<dbReference type="InterPro" id="IPR036661">
    <property type="entry name" value="Luciferase-like_sf"/>
</dbReference>
<reference evidence="8 9" key="1">
    <citation type="journal article" date="2019" name="Int. J. Syst. Evol. Microbiol.">
        <title>The Global Catalogue of Microorganisms (GCM) 10K type strain sequencing project: providing services to taxonomists for standard genome sequencing and annotation.</title>
        <authorList>
            <consortium name="The Broad Institute Genomics Platform"/>
            <consortium name="The Broad Institute Genome Sequencing Center for Infectious Disease"/>
            <person name="Wu L."/>
            <person name="Ma J."/>
        </authorList>
    </citation>
    <scope>NUCLEOTIDE SEQUENCE [LARGE SCALE GENOMIC DNA]</scope>
    <source>
        <strain evidence="8 9">JCM 16117</strain>
    </source>
</reference>
<dbReference type="InterPro" id="IPR016215">
    <property type="entry name" value="NTA_MOA"/>
</dbReference>
<accession>A0ABN3DRL2</accession>
<comment type="caution">
    <text evidence="8">The sequence shown here is derived from an EMBL/GenBank/DDBJ whole genome shotgun (WGS) entry which is preliminary data.</text>
</comment>
<dbReference type="PANTHER" id="PTHR30011:SF16">
    <property type="entry name" value="C2H2 FINGER DOMAIN TRANSCRIPTION FACTOR (EUROFUNG)-RELATED"/>
    <property type="match status" value="1"/>
</dbReference>
<dbReference type="GO" id="GO:0004497">
    <property type="term" value="F:monooxygenase activity"/>
    <property type="evidence" value="ECO:0007669"/>
    <property type="project" value="UniProtKB-KW"/>
</dbReference>